<dbReference type="GO" id="GO:0005886">
    <property type="term" value="C:plasma membrane"/>
    <property type="evidence" value="ECO:0007669"/>
    <property type="project" value="TreeGrafter"/>
</dbReference>
<name>A0A2A6DZI6_9BACL</name>
<comment type="similarity">
    <text evidence="2">Belongs to the GtrA family.</text>
</comment>
<sequence>MRFNAVGVFNTAVDFAVFAMLAAWGASPLVAQFAGYGCGMLNSYYWNRNWTFRGASSEARRDGSTGDPATFVRFLAFNTATLLLSLILMDALTGRFGWSAFAAKVAVTGFTVFVNFTGNRLWVFRAAGR</sequence>
<evidence type="ECO:0000256" key="3">
    <source>
        <dbReference type="ARBA" id="ARBA00022692"/>
    </source>
</evidence>
<comment type="caution">
    <text evidence="8">The sequence shown here is derived from an EMBL/GenBank/DDBJ whole genome shotgun (WGS) entry which is preliminary data.</text>
</comment>
<dbReference type="PANTHER" id="PTHR38459:SF1">
    <property type="entry name" value="PROPHAGE BACTOPRENOL-LINKED GLUCOSE TRANSLOCASE HOMOLOG"/>
    <property type="match status" value="1"/>
</dbReference>
<dbReference type="Pfam" id="PF04138">
    <property type="entry name" value="GtrA_DPMS_TM"/>
    <property type="match status" value="1"/>
</dbReference>
<feature type="transmembrane region" description="Helical" evidence="6">
    <location>
        <begin position="12"/>
        <end position="34"/>
    </location>
</feature>
<dbReference type="InterPro" id="IPR051401">
    <property type="entry name" value="GtrA_CellWall_Glycosyl"/>
</dbReference>
<dbReference type="AlphaFoldDB" id="A0A2A6DZI6"/>
<dbReference type="InterPro" id="IPR007267">
    <property type="entry name" value="GtrA_DPMS_TM"/>
</dbReference>
<evidence type="ECO:0000256" key="4">
    <source>
        <dbReference type="ARBA" id="ARBA00022989"/>
    </source>
</evidence>
<feature type="transmembrane region" description="Helical" evidence="6">
    <location>
        <begin position="71"/>
        <end position="89"/>
    </location>
</feature>
<proteinExistence type="inferred from homology"/>
<evidence type="ECO:0000256" key="2">
    <source>
        <dbReference type="ARBA" id="ARBA00009399"/>
    </source>
</evidence>
<feature type="domain" description="GtrA/DPMS transmembrane" evidence="7">
    <location>
        <begin position="2"/>
        <end position="124"/>
    </location>
</feature>
<evidence type="ECO:0000313" key="9">
    <source>
        <dbReference type="Proteomes" id="UP000243688"/>
    </source>
</evidence>
<evidence type="ECO:0000313" key="8">
    <source>
        <dbReference type="EMBL" id="PDO10102.1"/>
    </source>
</evidence>
<protein>
    <recommendedName>
        <fullName evidence="7">GtrA/DPMS transmembrane domain-containing protein</fullName>
    </recommendedName>
</protein>
<evidence type="ECO:0000256" key="6">
    <source>
        <dbReference type="SAM" id="Phobius"/>
    </source>
</evidence>
<organism evidence="8 9">
    <name type="scientific">Candidatus Reconcilbacillus cellulovorans</name>
    <dbReference type="NCBI Taxonomy" id="1906605"/>
    <lineage>
        <taxon>Bacteria</taxon>
        <taxon>Bacillati</taxon>
        <taxon>Bacillota</taxon>
        <taxon>Bacilli</taxon>
        <taxon>Bacillales</taxon>
        <taxon>Paenibacillaceae</taxon>
        <taxon>Candidatus Reconcilbacillus</taxon>
    </lineage>
</organism>
<dbReference type="PANTHER" id="PTHR38459">
    <property type="entry name" value="PROPHAGE BACTOPRENOL-LINKED GLUCOSE TRANSLOCASE HOMOLOG"/>
    <property type="match status" value="1"/>
</dbReference>
<dbReference type="EMBL" id="MOXJ01000020">
    <property type="protein sequence ID" value="PDO10102.1"/>
    <property type="molecule type" value="Genomic_DNA"/>
</dbReference>
<dbReference type="Proteomes" id="UP000243688">
    <property type="component" value="Unassembled WGS sequence"/>
</dbReference>
<dbReference type="GO" id="GO:0000271">
    <property type="term" value="P:polysaccharide biosynthetic process"/>
    <property type="evidence" value="ECO:0007669"/>
    <property type="project" value="InterPro"/>
</dbReference>
<evidence type="ECO:0000256" key="5">
    <source>
        <dbReference type="ARBA" id="ARBA00023136"/>
    </source>
</evidence>
<evidence type="ECO:0000256" key="1">
    <source>
        <dbReference type="ARBA" id="ARBA00004141"/>
    </source>
</evidence>
<keyword evidence="4 6" id="KW-1133">Transmembrane helix</keyword>
<evidence type="ECO:0000259" key="7">
    <source>
        <dbReference type="Pfam" id="PF04138"/>
    </source>
</evidence>
<feature type="transmembrane region" description="Helical" evidence="6">
    <location>
        <begin position="96"/>
        <end position="116"/>
    </location>
</feature>
<comment type="subcellular location">
    <subcellularLocation>
        <location evidence="1">Membrane</location>
        <topology evidence="1">Multi-pass membrane protein</topology>
    </subcellularLocation>
</comment>
<keyword evidence="5 6" id="KW-0472">Membrane</keyword>
<keyword evidence="3 6" id="KW-0812">Transmembrane</keyword>
<reference evidence="8 9" key="1">
    <citation type="submission" date="2016-12" db="EMBL/GenBank/DDBJ databases">
        <title>Candidatus Reconcilibacillus cellulovorans genome.</title>
        <authorList>
            <person name="Kolinko S."/>
            <person name="Wu Y.-W."/>
            <person name="Tachea F."/>
            <person name="Denzel E."/>
            <person name="Hiras J."/>
            <person name="Baecker N."/>
            <person name="Chan L.J."/>
            <person name="Eichorst S.A."/>
            <person name="Frey D."/>
            <person name="Adams P.D."/>
            <person name="Pray T."/>
            <person name="Tanjore D."/>
            <person name="Petzold C.J."/>
            <person name="Gladden J.M."/>
            <person name="Simmons B.A."/>
            <person name="Singer S.W."/>
        </authorList>
    </citation>
    <scope>NUCLEOTIDE SEQUENCE [LARGE SCALE GENOMIC DNA]</scope>
    <source>
        <strain evidence="8">JTherm</strain>
    </source>
</reference>
<gene>
    <name evidence="8" type="ORF">BLM47_09115</name>
</gene>
<accession>A0A2A6DZI6</accession>